<gene>
    <name evidence="3" type="ORF">E4021_17345</name>
</gene>
<evidence type="ECO:0000256" key="1">
    <source>
        <dbReference type="SAM" id="Phobius"/>
    </source>
</evidence>
<dbReference type="InterPro" id="IPR005135">
    <property type="entry name" value="Endo/exonuclease/phosphatase"/>
</dbReference>
<keyword evidence="1" id="KW-1133">Transmembrane helix</keyword>
<dbReference type="GO" id="GO:0004519">
    <property type="term" value="F:endonuclease activity"/>
    <property type="evidence" value="ECO:0007669"/>
    <property type="project" value="UniProtKB-KW"/>
</dbReference>
<dbReference type="RefSeq" id="WP_136460688.1">
    <property type="nucleotide sequence ID" value="NZ_SRSF01000015.1"/>
</dbReference>
<dbReference type="Pfam" id="PF03372">
    <property type="entry name" value="Exo_endo_phos"/>
    <property type="match status" value="1"/>
</dbReference>
<dbReference type="OrthoDB" id="9796594at2"/>
<reference evidence="3 4" key="1">
    <citation type="submission" date="2019-04" db="EMBL/GenBank/DDBJ databases">
        <title>Lewinella litorea sp. nov., isolated from a marine sand.</title>
        <authorList>
            <person name="Yoon J.-H."/>
        </authorList>
    </citation>
    <scope>NUCLEOTIDE SEQUENCE [LARGE SCALE GENOMIC DNA]</scope>
    <source>
        <strain evidence="3 4">HSMS-39</strain>
    </source>
</reference>
<dbReference type="InterPro" id="IPR036691">
    <property type="entry name" value="Endo/exonu/phosph_ase_sf"/>
</dbReference>
<accession>A0A4S4N660</accession>
<sequence>MHTFRKILYYLVIAIGTLVILASMFSLIHDVSYWYTKVLDFPRTQYLIAGIVCLLLFVGLNKQWKASSIAWTAGMLAAIGIQSLFVLPYLIGEEKVPQAQVASVNEQNTAGIMIANVLITNKSAGPFLEIVNDRDPEMLLVMEVDQWWIDQLAPLEETYPHVVKYPTDNAYGMALYSRLPLAGTEIKFFNHDDVPSIHTRVDLPSGESFMFHGIHPVAPVPSKKYPDNQGEKEVALGKVAEMVAEEALPAVVAGDFNDVSWSNTARLFEQQGNLNNVRLGRGLYNSFDAHSFLMRWPLDHYFVTADFALLELERLPKFGSDHFPLYAKFVLE</sequence>
<keyword evidence="3" id="KW-0378">Hydrolase</keyword>
<comment type="caution">
    <text evidence="3">The sequence shown here is derived from an EMBL/GenBank/DDBJ whole genome shotgun (WGS) entry which is preliminary data.</text>
</comment>
<keyword evidence="1" id="KW-0812">Transmembrane</keyword>
<organism evidence="3 4">
    <name type="scientific">Neolewinella litorea</name>
    <dbReference type="NCBI Taxonomy" id="2562452"/>
    <lineage>
        <taxon>Bacteria</taxon>
        <taxon>Pseudomonadati</taxon>
        <taxon>Bacteroidota</taxon>
        <taxon>Saprospiria</taxon>
        <taxon>Saprospirales</taxon>
        <taxon>Lewinellaceae</taxon>
        <taxon>Neolewinella</taxon>
    </lineage>
</organism>
<proteinExistence type="predicted"/>
<feature type="transmembrane region" description="Helical" evidence="1">
    <location>
        <begin position="68"/>
        <end position="91"/>
    </location>
</feature>
<dbReference type="Proteomes" id="UP000308528">
    <property type="component" value="Unassembled WGS sequence"/>
</dbReference>
<name>A0A4S4N660_9BACT</name>
<keyword evidence="4" id="KW-1185">Reference proteome</keyword>
<dbReference type="SUPFAM" id="SSF56219">
    <property type="entry name" value="DNase I-like"/>
    <property type="match status" value="1"/>
</dbReference>
<dbReference type="AlphaFoldDB" id="A0A4S4N660"/>
<keyword evidence="1" id="KW-0472">Membrane</keyword>
<feature type="transmembrane region" description="Helical" evidence="1">
    <location>
        <begin position="7"/>
        <end position="28"/>
    </location>
</feature>
<dbReference type="EMBL" id="SRSF01000015">
    <property type="protein sequence ID" value="THH34602.1"/>
    <property type="molecule type" value="Genomic_DNA"/>
</dbReference>
<feature type="domain" description="Endonuclease/exonuclease/phosphatase" evidence="2">
    <location>
        <begin position="121"/>
        <end position="322"/>
    </location>
</feature>
<dbReference type="Gene3D" id="3.60.10.10">
    <property type="entry name" value="Endonuclease/exonuclease/phosphatase"/>
    <property type="match status" value="1"/>
</dbReference>
<evidence type="ECO:0000313" key="3">
    <source>
        <dbReference type="EMBL" id="THH34602.1"/>
    </source>
</evidence>
<keyword evidence="3" id="KW-0540">Nuclease</keyword>
<keyword evidence="3" id="KW-0255">Endonuclease</keyword>
<evidence type="ECO:0000259" key="2">
    <source>
        <dbReference type="Pfam" id="PF03372"/>
    </source>
</evidence>
<evidence type="ECO:0000313" key="4">
    <source>
        <dbReference type="Proteomes" id="UP000308528"/>
    </source>
</evidence>
<protein>
    <submittedName>
        <fullName evidence="3">Endonuclease</fullName>
    </submittedName>
</protein>
<feature type="transmembrane region" description="Helical" evidence="1">
    <location>
        <begin position="44"/>
        <end position="61"/>
    </location>
</feature>